<feature type="coiled-coil region" evidence="1">
    <location>
        <begin position="112"/>
        <end position="143"/>
    </location>
</feature>
<evidence type="ECO:0000313" key="6">
    <source>
        <dbReference type="WBParaSite" id="Pan_g16521.t1"/>
    </source>
</evidence>
<dbReference type="PANTHER" id="PTHR21593:SF36">
    <property type="entry name" value="DUF148 DOMAIN-CONTAINING PROTEIN-RELATED"/>
    <property type="match status" value="1"/>
</dbReference>
<reference evidence="6" key="2">
    <citation type="submission" date="2020-10" db="UniProtKB">
        <authorList>
            <consortium name="WormBaseParasite"/>
        </authorList>
    </citation>
    <scope>IDENTIFICATION</scope>
</reference>
<evidence type="ECO:0000259" key="4">
    <source>
        <dbReference type="Pfam" id="PF02520"/>
    </source>
</evidence>
<feature type="signal peptide" evidence="3">
    <location>
        <begin position="1"/>
        <end position="21"/>
    </location>
</feature>
<evidence type="ECO:0000313" key="5">
    <source>
        <dbReference type="Proteomes" id="UP000492821"/>
    </source>
</evidence>
<feature type="region of interest" description="Disordered" evidence="2">
    <location>
        <begin position="146"/>
        <end position="180"/>
    </location>
</feature>
<feature type="chain" id="PRO_5029006748" evidence="3">
    <location>
        <begin position="22"/>
        <end position="180"/>
    </location>
</feature>
<keyword evidence="1" id="KW-0175">Coiled coil</keyword>
<evidence type="ECO:0000256" key="1">
    <source>
        <dbReference type="SAM" id="Coils"/>
    </source>
</evidence>
<organism evidence="5 6">
    <name type="scientific">Panagrellus redivivus</name>
    <name type="common">Microworm</name>
    <dbReference type="NCBI Taxonomy" id="6233"/>
    <lineage>
        <taxon>Eukaryota</taxon>
        <taxon>Metazoa</taxon>
        <taxon>Ecdysozoa</taxon>
        <taxon>Nematoda</taxon>
        <taxon>Chromadorea</taxon>
        <taxon>Rhabditida</taxon>
        <taxon>Tylenchina</taxon>
        <taxon>Panagrolaimomorpha</taxon>
        <taxon>Panagrolaimoidea</taxon>
        <taxon>Panagrolaimidae</taxon>
        <taxon>Panagrellus</taxon>
    </lineage>
</organism>
<dbReference type="PANTHER" id="PTHR21593">
    <property type="entry name" value="PRION-LIKE- Q/N-RICH -DOMAIN-BEARING PROTEIN PROTEIN"/>
    <property type="match status" value="1"/>
</dbReference>
<dbReference type="WBParaSite" id="Pan_g16521.t1">
    <property type="protein sequence ID" value="Pan_g16521.t1"/>
    <property type="gene ID" value="Pan_g16521"/>
</dbReference>
<proteinExistence type="predicted"/>
<dbReference type="InterPro" id="IPR003677">
    <property type="entry name" value="ANIS5_cation-bd"/>
</dbReference>
<feature type="domain" description="SXP/RAL-2 family protein Ani s 5-like cation-binding" evidence="4">
    <location>
        <begin position="47"/>
        <end position="149"/>
    </location>
</feature>
<keyword evidence="3" id="KW-0732">Signal</keyword>
<name>A0A7E4ZTH4_PANRE</name>
<dbReference type="AlphaFoldDB" id="A0A7E4ZTH4"/>
<reference evidence="5" key="1">
    <citation type="journal article" date="2013" name="Genetics">
        <title>The draft genome and transcriptome of Panagrellus redivivus are shaped by the harsh demands of a free-living lifestyle.</title>
        <authorList>
            <person name="Srinivasan J."/>
            <person name="Dillman A.R."/>
            <person name="Macchietto M.G."/>
            <person name="Heikkinen L."/>
            <person name="Lakso M."/>
            <person name="Fracchia K.M."/>
            <person name="Antoshechkin I."/>
            <person name="Mortazavi A."/>
            <person name="Wong G."/>
            <person name="Sternberg P.W."/>
        </authorList>
    </citation>
    <scope>NUCLEOTIDE SEQUENCE [LARGE SCALE GENOMIC DNA]</scope>
    <source>
        <strain evidence="5">MT8872</strain>
    </source>
</reference>
<evidence type="ECO:0000256" key="3">
    <source>
        <dbReference type="SAM" id="SignalP"/>
    </source>
</evidence>
<accession>A0A7E4ZTH4</accession>
<dbReference type="Proteomes" id="UP000492821">
    <property type="component" value="Unassembled WGS sequence"/>
</dbReference>
<dbReference type="Pfam" id="PF02520">
    <property type="entry name" value="ANIS5_cation-bd"/>
    <property type="match status" value="1"/>
</dbReference>
<sequence length="180" mass="20347">MKYLLASALIVACLAIGTIEAHRRGGRIPDQKHLRAPFLKGLNQTFKDEYHKIVENQASTKRQFRDAVEKFALTLPAENKKLYADWKEKHESKAKEFQSALATKALTLSPAAQDLAKKIHALHENLDLTRAQERDQIHELKQAAPEAVRKELKSILPQHPFNKAHGGRHGGHGKDKENKE</sequence>
<dbReference type="InterPro" id="IPR052823">
    <property type="entry name" value="SXP/RAL-2_related"/>
</dbReference>
<keyword evidence="5" id="KW-1185">Reference proteome</keyword>
<evidence type="ECO:0000256" key="2">
    <source>
        <dbReference type="SAM" id="MobiDB-lite"/>
    </source>
</evidence>
<protein>
    <submittedName>
        <fullName evidence="6">ANIS5_cation-bd domain-containing protein</fullName>
    </submittedName>
</protein>